<dbReference type="AlphaFoldDB" id="A0A9Q8V2Q5"/>
<sequence length="83" mass="9300">MSRMVSLEAWERLKFGEDAPSKQALLKYAKANMMVPPAQKVGKKWMVDRDSRWVGITSKPQLPSNASDKLLRILSNGSKTAHS</sequence>
<evidence type="ECO:0000313" key="1">
    <source>
        <dbReference type="EMBL" id="UNH29569.1"/>
    </source>
</evidence>
<dbReference type="InterPro" id="IPR038137">
    <property type="entry name" value="Excisionase-like_sf"/>
</dbReference>
<organism evidence="1 2">
    <name type="scientific">Moellerella wisconsensis</name>
    <dbReference type="NCBI Taxonomy" id="158849"/>
    <lineage>
        <taxon>Bacteria</taxon>
        <taxon>Pseudomonadati</taxon>
        <taxon>Pseudomonadota</taxon>
        <taxon>Gammaproteobacteria</taxon>
        <taxon>Enterobacterales</taxon>
        <taxon>Morganellaceae</taxon>
        <taxon>Moellerella</taxon>
    </lineage>
</organism>
<dbReference type="EMBL" id="CP093245">
    <property type="protein sequence ID" value="UNH29569.1"/>
    <property type="molecule type" value="Genomic_DNA"/>
</dbReference>
<name>A0A9Q8V2Q5_9GAMM</name>
<evidence type="ECO:0000313" key="2">
    <source>
        <dbReference type="Proteomes" id="UP000829116"/>
    </source>
</evidence>
<accession>A0A9Q8V2Q5</accession>
<gene>
    <name evidence="1" type="ORF">MNY72_09215</name>
</gene>
<proteinExistence type="predicted"/>
<dbReference type="Gene3D" id="1.10.1660.20">
    <property type="match status" value="1"/>
</dbReference>
<dbReference type="RefSeq" id="WP_047256918.1">
    <property type="nucleotide sequence ID" value="NZ_CAWMFK010000017.1"/>
</dbReference>
<dbReference type="SUPFAM" id="SSF46955">
    <property type="entry name" value="Putative DNA-binding domain"/>
    <property type="match status" value="1"/>
</dbReference>
<protein>
    <submittedName>
        <fullName evidence="1">Excisionase</fullName>
    </submittedName>
</protein>
<dbReference type="InterPro" id="IPR009061">
    <property type="entry name" value="DNA-bd_dom_put_sf"/>
</dbReference>
<dbReference type="Proteomes" id="UP000829116">
    <property type="component" value="Chromosome"/>
</dbReference>
<reference evidence="1" key="1">
    <citation type="submission" date="2022-03" db="EMBL/GenBank/DDBJ databases">
        <title>ESBL-producing Moellerella wisconsensis and Escherichia marmotae isolated from wild game meat.</title>
        <authorList>
            <person name="Biggel M."/>
        </authorList>
    </citation>
    <scope>NUCLEOTIDE SEQUENCE</scope>
    <source>
        <strain evidence="1">W51</strain>
    </source>
</reference>